<feature type="domain" description="RNase H type-1" evidence="7">
    <location>
        <begin position="2"/>
        <end position="95"/>
    </location>
</feature>
<dbReference type="InterPro" id="IPR012337">
    <property type="entry name" value="RNaseH-like_sf"/>
</dbReference>
<evidence type="ECO:0000256" key="2">
    <source>
        <dbReference type="ARBA" id="ARBA00022695"/>
    </source>
</evidence>
<keyword evidence="5" id="KW-0378">Hydrolase</keyword>
<dbReference type="InterPro" id="IPR002156">
    <property type="entry name" value="RNaseH_domain"/>
</dbReference>
<dbReference type="GO" id="GO:0035613">
    <property type="term" value="F:RNA stem-loop binding"/>
    <property type="evidence" value="ECO:0007669"/>
    <property type="project" value="TreeGrafter"/>
</dbReference>
<dbReference type="GO" id="GO:0004523">
    <property type="term" value="F:RNA-DNA hybrid ribonuclease activity"/>
    <property type="evidence" value="ECO:0007669"/>
    <property type="project" value="InterPro"/>
</dbReference>
<keyword evidence="6" id="KW-0695">RNA-directed DNA polymerase</keyword>
<gene>
    <name evidence="8" type="primary">Ervk8_1</name>
    <name evidence="8" type="ORF">GEOCAL_R13675</name>
</gene>
<reference evidence="8 9" key="1">
    <citation type="submission" date="2019-09" db="EMBL/GenBank/DDBJ databases">
        <title>Bird 10,000 Genomes (B10K) Project - Family phase.</title>
        <authorList>
            <person name="Zhang G."/>
        </authorList>
    </citation>
    <scope>NUCLEOTIDE SEQUENCE [LARGE SCALE GENOMIC DNA]</scope>
    <source>
        <strain evidence="8">B10K-CU-031-07</strain>
        <tissue evidence="8">Muscle</tissue>
    </source>
</reference>
<dbReference type="Pfam" id="PF00075">
    <property type="entry name" value="RNase_H"/>
    <property type="match status" value="1"/>
</dbReference>
<evidence type="ECO:0000256" key="5">
    <source>
        <dbReference type="ARBA" id="ARBA00022801"/>
    </source>
</evidence>
<dbReference type="PANTHER" id="PTHR41694">
    <property type="entry name" value="ENDOGENOUS RETROVIRUS GROUP K MEMBER POL PROTEIN"/>
    <property type="match status" value="1"/>
</dbReference>
<evidence type="ECO:0000259" key="7">
    <source>
        <dbReference type="PROSITE" id="PS50879"/>
    </source>
</evidence>
<evidence type="ECO:0000256" key="6">
    <source>
        <dbReference type="ARBA" id="ARBA00022918"/>
    </source>
</evidence>
<dbReference type="PANTHER" id="PTHR41694:SF3">
    <property type="entry name" value="RNA-DIRECTED DNA POLYMERASE-RELATED"/>
    <property type="match status" value="1"/>
</dbReference>
<evidence type="ECO:0000256" key="3">
    <source>
        <dbReference type="ARBA" id="ARBA00022722"/>
    </source>
</evidence>
<dbReference type="AlphaFoldDB" id="A0A7K4JV16"/>
<keyword evidence="9" id="KW-1185">Reference proteome</keyword>
<evidence type="ECO:0000313" key="8">
    <source>
        <dbReference type="EMBL" id="NWH69132.1"/>
    </source>
</evidence>
<evidence type="ECO:0000313" key="9">
    <source>
        <dbReference type="Proteomes" id="UP000531151"/>
    </source>
</evidence>
<dbReference type="SUPFAM" id="SSF53098">
    <property type="entry name" value="Ribonuclease H-like"/>
    <property type="match status" value="1"/>
</dbReference>
<accession>A0A7K4JV16</accession>
<dbReference type="OrthoDB" id="9395371at2759"/>
<organism evidence="8 9">
    <name type="scientific">Geococcyx californianus</name>
    <name type="common">Greater roadrunner</name>
    <name type="synonym">Saurothera californiana</name>
    <dbReference type="NCBI Taxonomy" id="8947"/>
    <lineage>
        <taxon>Eukaryota</taxon>
        <taxon>Metazoa</taxon>
        <taxon>Chordata</taxon>
        <taxon>Craniata</taxon>
        <taxon>Vertebrata</taxon>
        <taxon>Euteleostomi</taxon>
        <taxon>Archelosauria</taxon>
        <taxon>Archosauria</taxon>
        <taxon>Dinosauria</taxon>
        <taxon>Saurischia</taxon>
        <taxon>Theropoda</taxon>
        <taxon>Coelurosauria</taxon>
        <taxon>Aves</taxon>
        <taxon>Neognathae</taxon>
        <taxon>Neoaves</taxon>
        <taxon>Otidimorphae</taxon>
        <taxon>Cuculiformes</taxon>
        <taxon>Neomorphidae</taxon>
        <taxon>Geococcyx</taxon>
    </lineage>
</organism>
<evidence type="ECO:0000256" key="1">
    <source>
        <dbReference type="ARBA" id="ARBA00022679"/>
    </source>
</evidence>
<keyword evidence="4" id="KW-0255">Endonuclease</keyword>
<dbReference type="PROSITE" id="PS50879">
    <property type="entry name" value="RNASE_H_1"/>
    <property type="match status" value="1"/>
</dbReference>
<keyword evidence="3" id="KW-0540">Nuclease</keyword>
<keyword evidence="1" id="KW-0808">Transferase</keyword>
<dbReference type="EMBL" id="VWPV01204078">
    <property type="protein sequence ID" value="NWH69132.1"/>
    <property type="molecule type" value="Genomic_DNA"/>
</dbReference>
<feature type="non-terminal residue" evidence="8">
    <location>
        <position position="1"/>
    </location>
</feature>
<feature type="non-terminal residue" evidence="8">
    <location>
        <position position="95"/>
    </location>
</feature>
<proteinExistence type="predicted"/>
<dbReference type="InterPro" id="IPR036397">
    <property type="entry name" value="RNaseH_sf"/>
</dbReference>
<dbReference type="Proteomes" id="UP000531151">
    <property type="component" value="Unassembled WGS sequence"/>
</dbReference>
<comment type="caution">
    <text evidence="8">The sequence shown here is derived from an EMBL/GenBank/DDBJ whole genome shotgun (WGS) entry which is preliminary data.</text>
</comment>
<sequence length="95" mass="10851">PIQQGLTVFTDAGKKSRKAAVTWREKAQWKSHILKAYPEDSLQTLELVAVVWALSVFHQPLNIITDSFYVAGVVQWIEDAAVKQVNNRRLYELLL</sequence>
<keyword evidence="2" id="KW-0548">Nucleotidyltransferase</keyword>
<evidence type="ECO:0000256" key="4">
    <source>
        <dbReference type="ARBA" id="ARBA00022759"/>
    </source>
</evidence>
<protein>
    <submittedName>
        <fullName evidence="8">POK8 protein</fullName>
    </submittedName>
</protein>
<dbReference type="Gene3D" id="3.30.420.10">
    <property type="entry name" value="Ribonuclease H-like superfamily/Ribonuclease H"/>
    <property type="match status" value="1"/>
</dbReference>
<name>A0A7K4JV16_GEOCA</name>
<dbReference type="GO" id="GO:0003964">
    <property type="term" value="F:RNA-directed DNA polymerase activity"/>
    <property type="evidence" value="ECO:0007669"/>
    <property type="project" value="UniProtKB-KW"/>
</dbReference>